<evidence type="ECO:0000256" key="5">
    <source>
        <dbReference type="SAM" id="MobiDB-lite"/>
    </source>
</evidence>
<evidence type="ECO:0000259" key="6">
    <source>
        <dbReference type="Pfam" id="PF01602"/>
    </source>
</evidence>
<proteinExistence type="predicted"/>
<name>A0A1R2C3L9_9CILI</name>
<dbReference type="AlphaFoldDB" id="A0A1R2C3L9"/>
<dbReference type="EMBL" id="MPUH01000297">
    <property type="protein sequence ID" value="OMJ83624.1"/>
    <property type="molecule type" value="Genomic_DNA"/>
</dbReference>
<comment type="caution">
    <text evidence="7">The sequence shown here is derived from an EMBL/GenBank/DDBJ whole genome shotgun (WGS) entry which is preliminary data.</text>
</comment>
<reference evidence="7 8" key="1">
    <citation type="submission" date="2016-11" db="EMBL/GenBank/DDBJ databases">
        <title>The macronuclear genome of Stentor coeruleus: a giant cell with tiny introns.</title>
        <authorList>
            <person name="Slabodnick M."/>
            <person name="Ruby J.G."/>
            <person name="Reiff S.B."/>
            <person name="Swart E.C."/>
            <person name="Gosai S."/>
            <person name="Prabakaran S."/>
            <person name="Witkowska E."/>
            <person name="Larue G.E."/>
            <person name="Fisher S."/>
            <person name="Freeman R.M."/>
            <person name="Gunawardena J."/>
            <person name="Chu W."/>
            <person name="Stover N.A."/>
            <person name="Gregory B.D."/>
            <person name="Nowacki M."/>
            <person name="Derisi J."/>
            <person name="Roy S.W."/>
            <person name="Marshall W.F."/>
            <person name="Sood P."/>
        </authorList>
    </citation>
    <scope>NUCLEOTIDE SEQUENCE [LARGE SCALE GENOMIC DNA]</scope>
    <source>
        <strain evidence="7">WM001</strain>
    </source>
</reference>
<sequence>MSSGSHLSKELFDLVKSIGESKSKQEEDKIITQEVVNLKAKISEPGIPIKKMKEMLIRAMYIEMLGHDASFAYIHAINMTNCPSIASKRVGYVTCALCLPSESPMIILLVANLQRDLQSPNYLEVSAALTAVCKLVNAGFLHAFSEQIVRLTTHTHEIIRKKSVMVLSRFMKVSPAQSSEYIPIFRKMICDRDPSVMGASLNAFAELLKDPENVPLFKDLISSIIIILRQINDHRLPRDFDYHKMPAPWMQIRILEILAKLGEGDKKASDQMHDAISEVMRRADEVGANIGYALVYQCMKTITQIYPHPPLIESAAQLVSRFLTAGDNNLKYTGITGLISIVKINPKYSLKHQMIVVDCLEDTDETLKRKTLSLLYKMCSATNIKVIIEKLNNELKSSAYDFHLKQEIVSQITELAEKFAPDSKWYTRTMIEMFENASDFIRPSIVNSLVRLVDEWREDSALIQFTVNEYYNVLKNFDNIPDGLMQVTAWVLGEFGDIIIGEKHEETVILLCKSLFKRFEDSLTKGWILTAVQKLNKGIPSEMCRDYISRFATSRNEDLQQRCYEFANVVTKLNSPLAFRNNQSLVVDFDFLDSYIQQQVVRGAKMYNPERNRKGLGFLIHKTRNDEYKASEALQSMRIVPYSAPTIQEKYVPRPQETRSEPSELQVRAKTWSTQGYLGTNQGFLGSSGSGFSSSSGSGFSNNPSTGFSSNPNSGFSNNPSSGFSNNPSSGFSNNPSSGFSNIPSSGFSSNPSSGFSNNPSSGFSSNPSSGFSNNPSSGFSSNSGSSFSSNSGLGHSTGTFQEASRFSNSSSQNFQQPKSKFMKSEKELAKEAFAQNLFGGVGQTEQPKPQIRPAPPPQPVQKPPENLLDF</sequence>
<keyword evidence="2" id="KW-0813">Transport</keyword>
<dbReference type="InterPro" id="IPR002553">
    <property type="entry name" value="Clathrin/coatomer_adapt-like_N"/>
</dbReference>
<feature type="compositionally biased region" description="Low complexity" evidence="5">
    <location>
        <begin position="801"/>
        <end position="820"/>
    </location>
</feature>
<dbReference type="InterPro" id="IPR050840">
    <property type="entry name" value="Adaptor_Complx_Large_Subunit"/>
</dbReference>
<dbReference type="GO" id="GO:0030117">
    <property type="term" value="C:membrane coat"/>
    <property type="evidence" value="ECO:0007669"/>
    <property type="project" value="InterPro"/>
</dbReference>
<evidence type="ECO:0000256" key="4">
    <source>
        <dbReference type="ARBA" id="ARBA00023136"/>
    </source>
</evidence>
<evidence type="ECO:0000313" key="7">
    <source>
        <dbReference type="EMBL" id="OMJ83624.1"/>
    </source>
</evidence>
<dbReference type="OrthoDB" id="29308at2759"/>
<feature type="compositionally biased region" description="Pro residues" evidence="5">
    <location>
        <begin position="851"/>
        <end position="863"/>
    </location>
</feature>
<evidence type="ECO:0000256" key="2">
    <source>
        <dbReference type="ARBA" id="ARBA00022448"/>
    </source>
</evidence>
<dbReference type="SUPFAM" id="SSF48371">
    <property type="entry name" value="ARM repeat"/>
    <property type="match status" value="1"/>
</dbReference>
<dbReference type="Gene3D" id="1.25.10.10">
    <property type="entry name" value="Leucine-rich Repeat Variant"/>
    <property type="match status" value="1"/>
</dbReference>
<evidence type="ECO:0000256" key="3">
    <source>
        <dbReference type="ARBA" id="ARBA00022927"/>
    </source>
</evidence>
<comment type="subcellular location">
    <subcellularLocation>
        <location evidence="1">Endomembrane system</location>
    </subcellularLocation>
</comment>
<dbReference type="Pfam" id="PF01602">
    <property type="entry name" value="Adaptin_N"/>
    <property type="match status" value="1"/>
</dbReference>
<dbReference type="GO" id="GO:0016192">
    <property type="term" value="P:vesicle-mediated transport"/>
    <property type="evidence" value="ECO:0007669"/>
    <property type="project" value="InterPro"/>
</dbReference>
<dbReference type="Proteomes" id="UP000187209">
    <property type="component" value="Unassembled WGS sequence"/>
</dbReference>
<dbReference type="PANTHER" id="PTHR22780">
    <property type="entry name" value="ADAPTIN, ALPHA/GAMMA/EPSILON"/>
    <property type="match status" value="1"/>
</dbReference>
<dbReference type="GO" id="GO:0012505">
    <property type="term" value="C:endomembrane system"/>
    <property type="evidence" value="ECO:0007669"/>
    <property type="project" value="UniProtKB-SubCell"/>
</dbReference>
<evidence type="ECO:0000256" key="1">
    <source>
        <dbReference type="ARBA" id="ARBA00004308"/>
    </source>
</evidence>
<keyword evidence="3" id="KW-0653">Protein transport</keyword>
<keyword evidence="8" id="KW-1185">Reference proteome</keyword>
<feature type="region of interest" description="Disordered" evidence="5">
    <location>
        <begin position="689"/>
        <end position="871"/>
    </location>
</feature>
<organism evidence="7 8">
    <name type="scientific">Stentor coeruleus</name>
    <dbReference type="NCBI Taxonomy" id="5963"/>
    <lineage>
        <taxon>Eukaryota</taxon>
        <taxon>Sar</taxon>
        <taxon>Alveolata</taxon>
        <taxon>Ciliophora</taxon>
        <taxon>Postciliodesmatophora</taxon>
        <taxon>Heterotrichea</taxon>
        <taxon>Heterotrichida</taxon>
        <taxon>Stentoridae</taxon>
        <taxon>Stentor</taxon>
    </lineage>
</organism>
<feature type="domain" description="Clathrin/coatomer adaptor adaptin-like N-terminal" evidence="6">
    <location>
        <begin position="27"/>
        <end position="571"/>
    </location>
</feature>
<protein>
    <recommendedName>
        <fullName evidence="6">Clathrin/coatomer adaptor adaptin-like N-terminal domain-containing protein</fullName>
    </recommendedName>
</protein>
<evidence type="ECO:0000313" key="8">
    <source>
        <dbReference type="Proteomes" id="UP000187209"/>
    </source>
</evidence>
<keyword evidence="4" id="KW-0472">Membrane</keyword>
<gene>
    <name evidence="7" type="ORF">SteCoe_15412</name>
</gene>
<dbReference type="GO" id="GO:0006886">
    <property type="term" value="P:intracellular protein transport"/>
    <property type="evidence" value="ECO:0007669"/>
    <property type="project" value="InterPro"/>
</dbReference>
<dbReference type="InterPro" id="IPR016024">
    <property type="entry name" value="ARM-type_fold"/>
</dbReference>
<accession>A0A1R2C3L9</accession>
<feature type="compositionally biased region" description="Low complexity" evidence="5">
    <location>
        <begin position="690"/>
        <end position="793"/>
    </location>
</feature>
<dbReference type="InterPro" id="IPR011989">
    <property type="entry name" value="ARM-like"/>
</dbReference>